<reference evidence="1" key="1">
    <citation type="submission" date="2014-11" db="EMBL/GenBank/DDBJ databases">
        <authorList>
            <person name="Amaro Gonzalez C."/>
        </authorList>
    </citation>
    <scope>NUCLEOTIDE SEQUENCE</scope>
</reference>
<name>A0A0E9XH96_ANGAN</name>
<organism evidence="1">
    <name type="scientific">Anguilla anguilla</name>
    <name type="common">European freshwater eel</name>
    <name type="synonym">Muraena anguilla</name>
    <dbReference type="NCBI Taxonomy" id="7936"/>
    <lineage>
        <taxon>Eukaryota</taxon>
        <taxon>Metazoa</taxon>
        <taxon>Chordata</taxon>
        <taxon>Craniata</taxon>
        <taxon>Vertebrata</taxon>
        <taxon>Euteleostomi</taxon>
        <taxon>Actinopterygii</taxon>
        <taxon>Neopterygii</taxon>
        <taxon>Teleostei</taxon>
        <taxon>Anguilliformes</taxon>
        <taxon>Anguillidae</taxon>
        <taxon>Anguilla</taxon>
    </lineage>
</organism>
<reference evidence="1" key="2">
    <citation type="journal article" date="2015" name="Fish Shellfish Immunol.">
        <title>Early steps in the European eel (Anguilla anguilla)-Vibrio vulnificus interaction in the gills: Role of the RtxA13 toxin.</title>
        <authorList>
            <person name="Callol A."/>
            <person name="Pajuelo D."/>
            <person name="Ebbesson L."/>
            <person name="Teles M."/>
            <person name="MacKenzie S."/>
            <person name="Amaro C."/>
        </authorList>
    </citation>
    <scope>NUCLEOTIDE SEQUENCE</scope>
</reference>
<evidence type="ECO:0000313" key="1">
    <source>
        <dbReference type="EMBL" id="JAI02103.1"/>
    </source>
</evidence>
<dbReference type="AlphaFoldDB" id="A0A0E9XH96"/>
<accession>A0A0E9XH96</accession>
<proteinExistence type="predicted"/>
<protein>
    <submittedName>
        <fullName evidence="1">Uncharacterized protein</fullName>
    </submittedName>
</protein>
<dbReference type="EMBL" id="GBXM01006475">
    <property type="protein sequence ID" value="JAI02103.1"/>
    <property type="molecule type" value="Transcribed_RNA"/>
</dbReference>
<sequence length="18" mass="2152">MYSVRVDLRNHALYLQSS</sequence>